<gene>
    <name evidence="2" type="ORF">DB32_002567</name>
</gene>
<feature type="transmembrane region" description="Helical" evidence="1">
    <location>
        <begin position="211"/>
        <end position="229"/>
    </location>
</feature>
<feature type="transmembrane region" description="Helical" evidence="1">
    <location>
        <begin position="132"/>
        <end position="152"/>
    </location>
</feature>
<reference evidence="2 3" key="1">
    <citation type="submission" date="2015-03" db="EMBL/GenBank/DDBJ databases">
        <title>Genome assembly of Sandaracinus amylolyticus DSM 53668.</title>
        <authorList>
            <person name="Sharma G."/>
            <person name="Subramanian S."/>
        </authorList>
    </citation>
    <scope>NUCLEOTIDE SEQUENCE [LARGE SCALE GENOMIC DNA]</scope>
    <source>
        <strain evidence="2 3">DSM 53668</strain>
    </source>
</reference>
<keyword evidence="1" id="KW-0812">Transmembrane</keyword>
<proteinExistence type="predicted"/>
<feature type="transmembrane region" description="Helical" evidence="1">
    <location>
        <begin position="250"/>
        <end position="272"/>
    </location>
</feature>
<dbReference type="GO" id="GO:0140359">
    <property type="term" value="F:ABC-type transporter activity"/>
    <property type="evidence" value="ECO:0007669"/>
    <property type="project" value="InterPro"/>
</dbReference>
<feature type="transmembrane region" description="Helical" evidence="1">
    <location>
        <begin position="164"/>
        <end position="182"/>
    </location>
</feature>
<evidence type="ECO:0000313" key="2">
    <source>
        <dbReference type="EMBL" id="AKF05418.1"/>
    </source>
</evidence>
<dbReference type="Pfam" id="PF12679">
    <property type="entry name" value="ABC2_membrane_2"/>
    <property type="match status" value="1"/>
</dbReference>
<dbReference type="EMBL" id="CP011125">
    <property type="protein sequence ID" value="AKF05418.1"/>
    <property type="molecule type" value="Genomic_DNA"/>
</dbReference>
<accession>A0A0F6W201</accession>
<sequence>MIALLRKELRALVPHALLCFLVISGDVISRPLTEQLDIQTWSSISAVDPGEGGGLAFMLALVAFFVAYAAFPREHDDGTIDFLRSLPVTRRAIFSAKMLAGAGVLVLFTALGQVTNWLLQLPNPQSFSGDQFRLDVALGVAALQSTFVLVLYAHGVLASTMRRFGLLPYALVMFVLLAAEEIEPSLAWLNPASICRLAYRGQVLLVPWGDIAVHVPIALVALGISYLVWMGPFEQLRDALAPKRDGRAAIAFGCGTAVVVFVGLAVMTVLAVRSVQENGLPSDEPEGIDWQTAEARTEHYAFVYPTNLRARALRLVGSADDIAESVARVVGAREVPFITVDLAETSAHHEGIAAGTRIRMGLVGQDDDARLRHVLAHESTHVLQGRESDRRLMTQRGTRAFVEGSAEWVAYRVVPNDAAQTESRIVAAAGWTRHRLQLEDVLDDESLRQRFDTSLAYSLGEVLTEGIARACGERAVGDVMRAIGRSDAPQDLEPLALWQDALQSIGCSEVAARAQMERVIDDVARDHADAIAALPRAGAAVTGRDEETTTVVATLDRDAPEGATWTLRVRRDRMVSDTEIRSVRGVVDAARRRVTFLVPRGWSWPRFDLQVCMVPVGGNWSWCEGWTSG</sequence>
<dbReference type="RefSeq" id="WP_053232658.1">
    <property type="nucleotide sequence ID" value="NZ_CP011125.1"/>
</dbReference>
<dbReference type="Proteomes" id="UP000034883">
    <property type="component" value="Chromosome"/>
</dbReference>
<feature type="transmembrane region" description="Helical" evidence="1">
    <location>
        <begin position="92"/>
        <end position="112"/>
    </location>
</feature>
<keyword evidence="1" id="KW-0472">Membrane</keyword>
<evidence type="ECO:0000256" key="1">
    <source>
        <dbReference type="SAM" id="Phobius"/>
    </source>
</evidence>
<protein>
    <submittedName>
        <fullName evidence="2">Uncharacterized protein</fullName>
    </submittedName>
</protein>
<organism evidence="2 3">
    <name type="scientific">Sandaracinus amylolyticus</name>
    <dbReference type="NCBI Taxonomy" id="927083"/>
    <lineage>
        <taxon>Bacteria</taxon>
        <taxon>Pseudomonadati</taxon>
        <taxon>Myxococcota</taxon>
        <taxon>Polyangia</taxon>
        <taxon>Polyangiales</taxon>
        <taxon>Sandaracinaceae</taxon>
        <taxon>Sandaracinus</taxon>
    </lineage>
</organism>
<evidence type="ECO:0000313" key="3">
    <source>
        <dbReference type="Proteomes" id="UP000034883"/>
    </source>
</evidence>
<dbReference type="OrthoDB" id="5487375at2"/>
<dbReference type="AlphaFoldDB" id="A0A0F6W201"/>
<keyword evidence="3" id="KW-1185">Reference proteome</keyword>
<dbReference type="KEGG" id="samy:DB32_002567"/>
<keyword evidence="1" id="KW-1133">Transmembrane helix</keyword>
<feature type="transmembrane region" description="Helical" evidence="1">
    <location>
        <begin position="53"/>
        <end position="71"/>
    </location>
</feature>
<dbReference type="GO" id="GO:0005886">
    <property type="term" value="C:plasma membrane"/>
    <property type="evidence" value="ECO:0007669"/>
    <property type="project" value="UniProtKB-SubCell"/>
</dbReference>
<dbReference type="STRING" id="927083.DB32_002567"/>
<name>A0A0F6W201_9BACT</name>